<protein>
    <submittedName>
        <fullName evidence="1">Uncharacterized protein</fullName>
    </submittedName>
</protein>
<gene>
    <name evidence="1" type="ORF">ASCRUDRAFT_68242</name>
</gene>
<dbReference type="EMBL" id="KV454475">
    <property type="protein sequence ID" value="ODV64232.1"/>
    <property type="molecule type" value="Genomic_DNA"/>
</dbReference>
<name>A0A1D2VRJ1_9ASCO</name>
<organism evidence="1 2">
    <name type="scientific">Ascoidea rubescens DSM 1968</name>
    <dbReference type="NCBI Taxonomy" id="1344418"/>
    <lineage>
        <taxon>Eukaryota</taxon>
        <taxon>Fungi</taxon>
        <taxon>Dikarya</taxon>
        <taxon>Ascomycota</taxon>
        <taxon>Saccharomycotina</taxon>
        <taxon>Saccharomycetes</taxon>
        <taxon>Ascoideaceae</taxon>
        <taxon>Ascoidea</taxon>
    </lineage>
</organism>
<reference evidence="2" key="1">
    <citation type="submission" date="2016-05" db="EMBL/GenBank/DDBJ databases">
        <title>Comparative genomics of biotechnologically important yeasts.</title>
        <authorList>
            <consortium name="DOE Joint Genome Institute"/>
            <person name="Riley R."/>
            <person name="Haridas S."/>
            <person name="Wolfe K.H."/>
            <person name="Lopes M.R."/>
            <person name="Hittinger C.T."/>
            <person name="Goker M."/>
            <person name="Salamov A."/>
            <person name="Wisecaver J."/>
            <person name="Long T.M."/>
            <person name="Aerts A.L."/>
            <person name="Barry K."/>
            <person name="Choi C."/>
            <person name="Clum A."/>
            <person name="Coughlan A.Y."/>
            <person name="Deshpande S."/>
            <person name="Douglass A.P."/>
            <person name="Hanson S.J."/>
            <person name="Klenk H.-P."/>
            <person name="Labutti K."/>
            <person name="Lapidus A."/>
            <person name="Lindquist E."/>
            <person name="Lipzen A."/>
            <person name="Meier-Kolthoff J.P."/>
            <person name="Ohm R.A."/>
            <person name="Otillar R.P."/>
            <person name="Pangilinan J."/>
            <person name="Peng Y."/>
            <person name="Rokas A."/>
            <person name="Rosa C.A."/>
            <person name="Scheuner C."/>
            <person name="Sibirny A.A."/>
            <person name="Slot J.C."/>
            <person name="Stielow J.B."/>
            <person name="Sun H."/>
            <person name="Kurtzman C.P."/>
            <person name="Blackwell M."/>
            <person name="Grigoriev I.V."/>
            <person name="Jeffries T.W."/>
        </authorList>
    </citation>
    <scope>NUCLEOTIDE SEQUENCE [LARGE SCALE GENOMIC DNA]</scope>
    <source>
        <strain evidence="2">DSM 1968</strain>
    </source>
</reference>
<dbReference type="RefSeq" id="XP_020050539.1">
    <property type="nucleotide sequence ID" value="XM_020191506.1"/>
</dbReference>
<accession>A0A1D2VRJ1</accession>
<dbReference type="InParanoid" id="A0A1D2VRJ1"/>
<proteinExistence type="predicted"/>
<sequence>MGLSLRKRASLGRLGLGQHRQHRQHVMQLQQAPIAGTVFLAARTARAAGAAKTKVSGEERSTKAWLIDIPSQTSCCSNSGAKNRIRFFRSFRDAGQLIQYLIQTVKLILFLIPTGIKEDCEYTKNII</sequence>
<evidence type="ECO:0000313" key="2">
    <source>
        <dbReference type="Proteomes" id="UP000095038"/>
    </source>
</evidence>
<keyword evidence="2" id="KW-1185">Reference proteome</keyword>
<dbReference type="GeneID" id="30965142"/>
<evidence type="ECO:0000313" key="1">
    <source>
        <dbReference type="EMBL" id="ODV64232.1"/>
    </source>
</evidence>
<dbReference type="Proteomes" id="UP000095038">
    <property type="component" value="Unassembled WGS sequence"/>
</dbReference>
<dbReference type="AlphaFoldDB" id="A0A1D2VRJ1"/>